<feature type="signal peptide" evidence="1">
    <location>
        <begin position="1"/>
        <end position="26"/>
    </location>
</feature>
<dbReference type="Gramene" id="OBART02G14580.2">
    <property type="protein sequence ID" value="OBART02G14580.2"/>
    <property type="gene ID" value="OBART02G14580"/>
</dbReference>
<keyword evidence="3" id="KW-1185">Reference proteome</keyword>
<dbReference type="PaxDb" id="65489-OBART02G14580.2"/>
<keyword evidence="1" id="KW-0732">Signal</keyword>
<organism evidence="2">
    <name type="scientific">Oryza barthii</name>
    <dbReference type="NCBI Taxonomy" id="65489"/>
    <lineage>
        <taxon>Eukaryota</taxon>
        <taxon>Viridiplantae</taxon>
        <taxon>Streptophyta</taxon>
        <taxon>Embryophyta</taxon>
        <taxon>Tracheophyta</taxon>
        <taxon>Spermatophyta</taxon>
        <taxon>Magnoliopsida</taxon>
        <taxon>Liliopsida</taxon>
        <taxon>Poales</taxon>
        <taxon>Poaceae</taxon>
        <taxon>BOP clade</taxon>
        <taxon>Oryzoideae</taxon>
        <taxon>Oryzeae</taxon>
        <taxon>Oryzinae</taxon>
        <taxon>Oryza</taxon>
    </lineage>
</organism>
<protein>
    <recommendedName>
        <fullName evidence="4">Secreted protein</fullName>
    </recommendedName>
</protein>
<dbReference type="Proteomes" id="UP000026960">
    <property type="component" value="Chromosome 2"/>
</dbReference>
<reference evidence="2" key="1">
    <citation type="journal article" date="2009" name="Rice">
        <title>De Novo Next Generation Sequencing of Plant Genomes.</title>
        <authorList>
            <person name="Rounsley S."/>
            <person name="Marri P.R."/>
            <person name="Yu Y."/>
            <person name="He R."/>
            <person name="Sisneros N."/>
            <person name="Goicoechea J.L."/>
            <person name="Lee S.J."/>
            <person name="Angelova A."/>
            <person name="Kudrna D."/>
            <person name="Luo M."/>
            <person name="Affourtit J."/>
            <person name="Desany B."/>
            <person name="Knight J."/>
            <person name="Niazi F."/>
            <person name="Egholm M."/>
            <person name="Wing R.A."/>
        </authorList>
    </citation>
    <scope>NUCLEOTIDE SEQUENCE [LARGE SCALE GENOMIC DNA]</scope>
    <source>
        <strain evidence="2">cv. IRGC 105608</strain>
    </source>
</reference>
<accession>A0A0D3F4F6</accession>
<evidence type="ECO:0000313" key="2">
    <source>
        <dbReference type="EnsemblPlants" id="OBART02G14580.2"/>
    </source>
</evidence>
<feature type="chain" id="PRO_5002271453" description="Secreted protein" evidence="1">
    <location>
        <begin position="27"/>
        <end position="106"/>
    </location>
</feature>
<evidence type="ECO:0008006" key="4">
    <source>
        <dbReference type="Google" id="ProtNLM"/>
    </source>
</evidence>
<reference evidence="2" key="2">
    <citation type="submission" date="2015-03" db="UniProtKB">
        <authorList>
            <consortium name="EnsemblPlants"/>
        </authorList>
    </citation>
    <scope>IDENTIFICATION</scope>
</reference>
<sequence>MARLRPCHLPRSVTLASSLSLATALALRPLSQEATKPASTTMVLPPSRTAPQRGFLVLVCPLVGDVGSGSEGSEEEHAAHLHRIWTPLSGDLSPQAAAFRSAPQQT</sequence>
<dbReference type="HOGENOM" id="CLU_176534_0_0_1"/>
<name>A0A0D3F4F6_9ORYZ</name>
<evidence type="ECO:0000256" key="1">
    <source>
        <dbReference type="SAM" id="SignalP"/>
    </source>
</evidence>
<evidence type="ECO:0000313" key="3">
    <source>
        <dbReference type="Proteomes" id="UP000026960"/>
    </source>
</evidence>
<dbReference type="EnsemblPlants" id="OBART02G14580.2">
    <property type="protein sequence ID" value="OBART02G14580.2"/>
    <property type="gene ID" value="OBART02G14580"/>
</dbReference>
<dbReference type="AlphaFoldDB" id="A0A0D3F4F6"/>
<proteinExistence type="predicted"/>